<keyword evidence="12" id="KW-0472">Membrane</keyword>
<gene>
    <name evidence="15" type="ORF">DAEQUDRAFT_595523</name>
</gene>
<keyword evidence="8" id="KW-1133">Transmembrane helix</keyword>
<evidence type="ECO:0000313" key="16">
    <source>
        <dbReference type="Proteomes" id="UP000076727"/>
    </source>
</evidence>
<dbReference type="GO" id="GO:0004497">
    <property type="term" value="F:monooxygenase activity"/>
    <property type="evidence" value="ECO:0007669"/>
    <property type="project" value="UniProtKB-KW"/>
</dbReference>
<dbReference type="PRINTS" id="PR00463">
    <property type="entry name" value="EP450I"/>
</dbReference>
<keyword evidence="7 13" id="KW-0479">Metal-binding</keyword>
<evidence type="ECO:0000256" key="13">
    <source>
        <dbReference type="PIRSR" id="PIRSR602401-1"/>
    </source>
</evidence>
<dbReference type="InterPro" id="IPR036396">
    <property type="entry name" value="Cyt_P450_sf"/>
</dbReference>
<dbReference type="STRING" id="1314783.A0A165SYR2"/>
<keyword evidence="9" id="KW-0560">Oxidoreductase</keyword>
<dbReference type="CDD" id="cd11065">
    <property type="entry name" value="CYP64-like"/>
    <property type="match status" value="1"/>
</dbReference>
<dbReference type="Gene3D" id="1.10.630.10">
    <property type="entry name" value="Cytochrome P450"/>
    <property type="match status" value="1"/>
</dbReference>
<dbReference type="Proteomes" id="UP000076727">
    <property type="component" value="Unassembled WGS sequence"/>
</dbReference>
<name>A0A165SYR2_9APHY</name>
<dbReference type="GO" id="GO:0005506">
    <property type="term" value="F:iron ion binding"/>
    <property type="evidence" value="ECO:0007669"/>
    <property type="project" value="InterPro"/>
</dbReference>
<evidence type="ECO:0000256" key="8">
    <source>
        <dbReference type="ARBA" id="ARBA00022989"/>
    </source>
</evidence>
<feature type="binding site" description="axial binding residue" evidence="13">
    <location>
        <position position="437"/>
    </location>
    <ligand>
        <name>heme</name>
        <dbReference type="ChEBI" id="CHEBI:30413"/>
    </ligand>
    <ligandPart>
        <name>Fe</name>
        <dbReference type="ChEBI" id="CHEBI:18248"/>
    </ligandPart>
</feature>
<comment type="similarity">
    <text evidence="4">Belongs to the cytochrome P450 family.</text>
</comment>
<evidence type="ECO:0000256" key="10">
    <source>
        <dbReference type="ARBA" id="ARBA00023004"/>
    </source>
</evidence>
<keyword evidence="16" id="KW-1185">Reference proteome</keyword>
<evidence type="ECO:0000256" key="14">
    <source>
        <dbReference type="SAM" id="SignalP"/>
    </source>
</evidence>
<protein>
    <submittedName>
        <fullName evidence="15">Cytochrome P450</fullName>
    </submittedName>
</protein>
<dbReference type="Pfam" id="PF00067">
    <property type="entry name" value="p450"/>
    <property type="match status" value="1"/>
</dbReference>
<evidence type="ECO:0000256" key="11">
    <source>
        <dbReference type="ARBA" id="ARBA00023033"/>
    </source>
</evidence>
<dbReference type="InterPro" id="IPR050364">
    <property type="entry name" value="Cytochrome_P450_fung"/>
</dbReference>
<comment type="cofactor">
    <cofactor evidence="1 13">
        <name>heme</name>
        <dbReference type="ChEBI" id="CHEBI:30413"/>
    </cofactor>
</comment>
<dbReference type="InterPro" id="IPR001128">
    <property type="entry name" value="Cyt_P450"/>
</dbReference>
<keyword evidence="10 13" id="KW-0408">Iron</keyword>
<dbReference type="PANTHER" id="PTHR46300:SF7">
    <property type="entry name" value="P450, PUTATIVE (EUROFUNG)-RELATED"/>
    <property type="match status" value="1"/>
</dbReference>
<keyword evidence="6" id="KW-0812">Transmembrane</keyword>
<accession>A0A165SYR2</accession>
<evidence type="ECO:0000256" key="6">
    <source>
        <dbReference type="ARBA" id="ARBA00022692"/>
    </source>
</evidence>
<evidence type="ECO:0000256" key="5">
    <source>
        <dbReference type="ARBA" id="ARBA00022617"/>
    </source>
</evidence>
<comment type="pathway">
    <text evidence="3">Secondary metabolite biosynthesis.</text>
</comment>
<dbReference type="InterPro" id="IPR002401">
    <property type="entry name" value="Cyt_P450_E_grp-I"/>
</dbReference>
<reference evidence="15 16" key="1">
    <citation type="journal article" date="2016" name="Mol. Biol. Evol.">
        <title>Comparative Genomics of Early-Diverging Mushroom-Forming Fungi Provides Insights into the Origins of Lignocellulose Decay Capabilities.</title>
        <authorList>
            <person name="Nagy L.G."/>
            <person name="Riley R."/>
            <person name="Tritt A."/>
            <person name="Adam C."/>
            <person name="Daum C."/>
            <person name="Floudas D."/>
            <person name="Sun H."/>
            <person name="Yadav J.S."/>
            <person name="Pangilinan J."/>
            <person name="Larsson K.H."/>
            <person name="Matsuura K."/>
            <person name="Barry K."/>
            <person name="Labutti K."/>
            <person name="Kuo R."/>
            <person name="Ohm R.A."/>
            <person name="Bhattacharya S.S."/>
            <person name="Shirouzu T."/>
            <person name="Yoshinaga Y."/>
            <person name="Martin F.M."/>
            <person name="Grigoriev I.V."/>
            <person name="Hibbett D.S."/>
        </authorList>
    </citation>
    <scope>NUCLEOTIDE SEQUENCE [LARGE SCALE GENOMIC DNA]</scope>
    <source>
        <strain evidence="15 16">L-15889</strain>
    </source>
</reference>
<dbReference type="PANTHER" id="PTHR46300">
    <property type="entry name" value="P450, PUTATIVE (EUROFUNG)-RELATED-RELATED"/>
    <property type="match status" value="1"/>
</dbReference>
<evidence type="ECO:0000256" key="2">
    <source>
        <dbReference type="ARBA" id="ARBA00004167"/>
    </source>
</evidence>
<evidence type="ECO:0000256" key="7">
    <source>
        <dbReference type="ARBA" id="ARBA00022723"/>
    </source>
</evidence>
<comment type="subcellular location">
    <subcellularLocation>
        <location evidence="2">Membrane</location>
        <topology evidence="2">Single-pass membrane protein</topology>
    </subcellularLocation>
</comment>
<evidence type="ECO:0000256" key="3">
    <source>
        <dbReference type="ARBA" id="ARBA00005179"/>
    </source>
</evidence>
<organism evidence="15 16">
    <name type="scientific">Daedalea quercina L-15889</name>
    <dbReference type="NCBI Taxonomy" id="1314783"/>
    <lineage>
        <taxon>Eukaryota</taxon>
        <taxon>Fungi</taxon>
        <taxon>Dikarya</taxon>
        <taxon>Basidiomycota</taxon>
        <taxon>Agaricomycotina</taxon>
        <taxon>Agaricomycetes</taxon>
        <taxon>Polyporales</taxon>
        <taxon>Fomitopsis</taxon>
    </lineage>
</organism>
<evidence type="ECO:0000256" key="4">
    <source>
        <dbReference type="ARBA" id="ARBA00010617"/>
    </source>
</evidence>
<dbReference type="OrthoDB" id="2789670at2759"/>
<keyword evidence="5 13" id="KW-0349">Heme</keyword>
<proteinExistence type="inferred from homology"/>
<dbReference type="AlphaFoldDB" id="A0A165SYR2"/>
<dbReference type="GO" id="GO:0016020">
    <property type="term" value="C:membrane"/>
    <property type="evidence" value="ECO:0007669"/>
    <property type="project" value="UniProtKB-SubCell"/>
</dbReference>
<dbReference type="GO" id="GO:0020037">
    <property type="term" value="F:heme binding"/>
    <property type="evidence" value="ECO:0007669"/>
    <property type="project" value="InterPro"/>
</dbReference>
<evidence type="ECO:0000313" key="15">
    <source>
        <dbReference type="EMBL" id="KZT72683.1"/>
    </source>
</evidence>
<evidence type="ECO:0000256" key="1">
    <source>
        <dbReference type="ARBA" id="ARBA00001971"/>
    </source>
</evidence>
<evidence type="ECO:0000256" key="9">
    <source>
        <dbReference type="ARBA" id="ARBA00023002"/>
    </source>
</evidence>
<feature type="signal peptide" evidence="14">
    <location>
        <begin position="1"/>
        <end position="26"/>
    </location>
</feature>
<keyword evidence="11" id="KW-0503">Monooxygenase</keyword>
<dbReference type="GO" id="GO:0016705">
    <property type="term" value="F:oxidoreductase activity, acting on paired donors, with incorporation or reduction of molecular oxygen"/>
    <property type="evidence" value="ECO:0007669"/>
    <property type="project" value="InterPro"/>
</dbReference>
<dbReference type="SUPFAM" id="SSF48264">
    <property type="entry name" value="Cytochrome P450"/>
    <property type="match status" value="1"/>
</dbReference>
<feature type="chain" id="PRO_5007866763" evidence="14">
    <location>
        <begin position="27"/>
        <end position="509"/>
    </location>
</feature>
<keyword evidence="14" id="KW-0732">Signal</keyword>
<evidence type="ECO:0000256" key="12">
    <source>
        <dbReference type="ARBA" id="ARBA00023136"/>
    </source>
</evidence>
<sequence>MAALSPQEQLAAFLLAVLLVYRFVSNSRRPAPFPPGPRGLPIIGNVFDVPTQYQWKTFAKWSEKWGDIMSVNILGQRMVIINSAEVATALLDRKSSIYSDRPHMVMIGEIVGWTRIVSLHNYGPRFRETRRLLSQMLGSRDKVAALAPLLEAEEHRFLLRVFRDPDSLVAQVRKAAGAIILMLAYGYEVADGEDPYVAIVEKAMSEVSAAATPAAFLVDFFPILRYFPPWLPGGRWKKNITEYTRDLNAMCDIPYQFVKQRIAIGSFTPNFTSRLLEEKLTAEREQLVKDAASSLYAGGSDTTVSTVTGFFLAMMCYPEVQRRAQAEIDSVIGTDKLPVLADRKRLPYVHALCLELLRWNPVAPLAIPHVMSQDDHYAGYHLPKGTAVMANVWKFLHDPATYVDPFEFDPGRFLSSDKKSAEQDPRSYAYGFGRRICPGMYLADATVFLAVAMSLAVFDIRKPAADGVEMQPNVEFTSGVISHPPPFKCSIKPRSAKAETLILSADMTL</sequence>
<dbReference type="EMBL" id="KV429040">
    <property type="protein sequence ID" value="KZT72683.1"/>
    <property type="molecule type" value="Genomic_DNA"/>
</dbReference>